<proteinExistence type="predicted"/>
<evidence type="ECO:0000313" key="4">
    <source>
        <dbReference type="Proteomes" id="UP001498476"/>
    </source>
</evidence>
<sequence length="211" mass="24229">MKSSIAFTALAWVLSVAATNEPRGKPYYEKPEKEHCWPRKHLEDLVPKYIESFNGITDGGKQIKEVFDPEFKLYSQSVWWVIGKPNVVEEHAKKDDFPPVWKNRGEFLSYQKTVPQQPNLIKRGKIAYGCNTFSFYWKGDFSVPGGKPYGRTNGLDMVFLNPKTAKVQLAYSEYNTLNQVYNWGSHITWSDNPVCCECPVVFDPTCRCPSK</sequence>
<accession>A0ABR1H0K7</accession>
<organism evidence="3 4">
    <name type="scientific">Neonectria punicea</name>
    <dbReference type="NCBI Taxonomy" id="979145"/>
    <lineage>
        <taxon>Eukaryota</taxon>
        <taxon>Fungi</taxon>
        <taxon>Dikarya</taxon>
        <taxon>Ascomycota</taxon>
        <taxon>Pezizomycotina</taxon>
        <taxon>Sordariomycetes</taxon>
        <taxon>Hypocreomycetidae</taxon>
        <taxon>Hypocreales</taxon>
        <taxon>Nectriaceae</taxon>
        <taxon>Neonectria</taxon>
    </lineage>
</organism>
<feature type="chain" id="PRO_5046973160" description="NTF2-like domain-containing protein" evidence="1">
    <location>
        <begin position="19"/>
        <end position="211"/>
    </location>
</feature>
<evidence type="ECO:0000313" key="3">
    <source>
        <dbReference type="EMBL" id="KAK7414635.1"/>
    </source>
</evidence>
<evidence type="ECO:0000259" key="2">
    <source>
        <dbReference type="Pfam" id="PF26534"/>
    </source>
</evidence>
<dbReference type="InterPro" id="IPR058645">
    <property type="entry name" value="NTF2-like_dom_7"/>
</dbReference>
<dbReference type="Pfam" id="PF26534">
    <property type="entry name" value="NTF2_7"/>
    <property type="match status" value="1"/>
</dbReference>
<comment type="caution">
    <text evidence="3">The sequence shown here is derived from an EMBL/GenBank/DDBJ whole genome shotgun (WGS) entry which is preliminary data.</text>
</comment>
<protein>
    <recommendedName>
        <fullName evidence="2">NTF2-like domain-containing protein</fullName>
    </recommendedName>
</protein>
<dbReference type="Proteomes" id="UP001498476">
    <property type="component" value="Unassembled WGS sequence"/>
</dbReference>
<dbReference type="EMBL" id="JAZAVJ010000098">
    <property type="protein sequence ID" value="KAK7414635.1"/>
    <property type="molecule type" value="Genomic_DNA"/>
</dbReference>
<gene>
    <name evidence="3" type="ORF">QQX98_006492</name>
</gene>
<keyword evidence="1" id="KW-0732">Signal</keyword>
<feature type="signal peptide" evidence="1">
    <location>
        <begin position="1"/>
        <end position="18"/>
    </location>
</feature>
<reference evidence="3 4" key="1">
    <citation type="journal article" date="2025" name="Microbiol. Resour. Announc.">
        <title>Draft genome sequences for Neonectria magnoliae and Neonectria punicea, canker pathogens of Liriodendron tulipifera and Acer saccharum in West Virginia.</title>
        <authorList>
            <person name="Petronek H.M."/>
            <person name="Kasson M.T."/>
            <person name="Metheny A.M."/>
            <person name="Stauder C.M."/>
            <person name="Lovett B."/>
            <person name="Lynch S.C."/>
            <person name="Garnas J.R."/>
            <person name="Kasson L.R."/>
            <person name="Stajich J.E."/>
        </authorList>
    </citation>
    <scope>NUCLEOTIDE SEQUENCE [LARGE SCALE GENOMIC DNA]</scope>
    <source>
        <strain evidence="3 4">NRRL 64653</strain>
    </source>
</reference>
<feature type="domain" description="NTF2-like" evidence="2">
    <location>
        <begin position="36"/>
        <end position="185"/>
    </location>
</feature>
<evidence type="ECO:0000256" key="1">
    <source>
        <dbReference type="SAM" id="SignalP"/>
    </source>
</evidence>
<name>A0ABR1H0K7_9HYPO</name>
<keyword evidence="4" id="KW-1185">Reference proteome</keyword>